<dbReference type="Proteomes" id="UP000231414">
    <property type="component" value="Unassembled WGS sequence"/>
</dbReference>
<proteinExistence type="predicted"/>
<accession>A0A2H0X7C3</accession>
<sequence length="174" mass="20033">MAEIVLPPNRSPVKGETLLTWESLERPALTLSKKSLSTLLAIVIALAVIFLFIKEFWLIICMFSLTFLYYAYSVVAPKKVTHTLTSLGVNLAGQSFYKWQEISQIWFEFKYGEWFLAMRLRNKFPSLVFLLLGDMSREKVEEIFKQKEIPVSETPSPDMADQAASRVGKYFKFS</sequence>
<evidence type="ECO:0008006" key="4">
    <source>
        <dbReference type="Google" id="ProtNLM"/>
    </source>
</evidence>
<keyword evidence="1" id="KW-0812">Transmembrane</keyword>
<name>A0A2H0X7C3_UNCKA</name>
<reference evidence="3" key="1">
    <citation type="submission" date="2017-09" db="EMBL/GenBank/DDBJ databases">
        <title>Depth-based differentiation of microbial function through sediment-hosted aquifers and enrichment of novel symbionts in the deep terrestrial subsurface.</title>
        <authorList>
            <person name="Probst A.J."/>
            <person name="Ladd B."/>
            <person name="Jarett J.K."/>
            <person name="Geller-Mcgrath D.E."/>
            <person name="Sieber C.M.K."/>
            <person name="Emerson J.B."/>
            <person name="Anantharaman K."/>
            <person name="Thomas B.C."/>
            <person name="Malmstrom R."/>
            <person name="Stieglmeier M."/>
            <person name="Klingl A."/>
            <person name="Woyke T."/>
            <person name="Ryan C.M."/>
            <person name="Banfield J.F."/>
        </authorList>
    </citation>
    <scope>NUCLEOTIDE SEQUENCE [LARGE SCALE GENOMIC DNA]</scope>
</reference>
<evidence type="ECO:0000313" key="2">
    <source>
        <dbReference type="EMBL" id="PIS20826.1"/>
    </source>
</evidence>
<dbReference type="AlphaFoldDB" id="A0A2H0X7C3"/>
<organism evidence="2 3">
    <name type="scientific">candidate division WWE3 bacterium CG08_land_8_20_14_0_20_43_13</name>
    <dbReference type="NCBI Taxonomy" id="1975087"/>
    <lineage>
        <taxon>Bacteria</taxon>
        <taxon>Katanobacteria</taxon>
    </lineage>
</organism>
<protein>
    <recommendedName>
        <fullName evidence="4">DUF5673 domain-containing protein</fullName>
    </recommendedName>
</protein>
<evidence type="ECO:0000313" key="3">
    <source>
        <dbReference type="Proteomes" id="UP000231414"/>
    </source>
</evidence>
<feature type="transmembrane region" description="Helical" evidence="1">
    <location>
        <begin position="39"/>
        <end position="72"/>
    </location>
</feature>
<comment type="caution">
    <text evidence="2">The sequence shown here is derived from an EMBL/GenBank/DDBJ whole genome shotgun (WGS) entry which is preliminary data.</text>
</comment>
<keyword evidence="1" id="KW-1133">Transmembrane helix</keyword>
<evidence type="ECO:0000256" key="1">
    <source>
        <dbReference type="SAM" id="Phobius"/>
    </source>
</evidence>
<keyword evidence="1" id="KW-0472">Membrane</keyword>
<gene>
    <name evidence="2" type="ORF">COT52_01705</name>
</gene>
<dbReference type="EMBL" id="PEYW01000026">
    <property type="protein sequence ID" value="PIS20826.1"/>
    <property type="molecule type" value="Genomic_DNA"/>
</dbReference>